<proteinExistence type="predicted"/>
<dbReference type="Proteomes" id="UP001153954">
    <property type="component" value="Unassembled WGS sequence"/>
</dbReference>
<evidence type="ECO:0000313" key="3">
    <source>
        <dbReference type="EMBL" id="CAH2107406.1"/>
    </source>
</evidence>
<dbReference type="EMBL" id="CAKOGL010000030">
    <property type="protein sequence ID" value="CAH2107406.1"/>
    <property type="molecule type" value="Genomic_DNA"/>
</dbReference>
<dbReference type="AlphaFoldDB" id="A0AAU9VDF5"/>
<gene>
    <name evidence="3" type="ORF">EEDITHA_LOCUS21447</name>
</gene>
<comment type="caution">
    <text evidence="3">The sequence shown here is derived from an EMBL/GenBank/DDBJ whole genome shotgun (WGS) entry which is preliminary data.</text>
</comment>
<evidence type="ECO:0000313" key="4">
    <source>
        <dbReference type="Proteomes" id="UP001153954"/>
    </source>
</evidence>
<reference evidence="3" key="1">
    <citation type="submission" date="2022-03" db="EMBL/GenBank/DDBJ databases">
        <authorList>
            <person name="Tunstrom K."/>
        </authorList>
    </citation>
    <scope>NUCLEOTIDE SEQUENCE</scope>
</reference>
<accession>A0AAU9VDF5</accession>
<feature type="compositionally biased region" description="Basic and acidic residues" evidence="1">
    <location>
        <begin position="75"/>
        <end position="91"/>
    </location>
</feature>
<feature type="region of interest" description="Disordered" evidence="1">
    <location>
        <begin position="30"/>
        <end position="91"/>
    </location>
</feature>
<feature type="compositionally biased region" description="Basic and acidic residues" evidence="1">
    <location>
        <begin position="47"/>
        <end position="57"/>
    </location>
</feature>
<feature type="signal peptide" evidence="2">
    <location>
        <begin position="1"/>
        <end position="15"/>
    </location>
</feature>
<name>A0AAU9VDF5_EUPED</name>
<organism evidence="3 4">
    <name type="scientific">Euphydryas editha</name>
    <name type="common">Edith's checkerspot</name>
    <dbReference type="NCBI Taxonomy" id="104508"/>
    <lineage>
        <taxon>Eukaryota</taxon>
        <taxon>Metazoa</taxon>
        <taxon>Ecdysozoa</taxon>
        <taxon>Arthropoda</taxon>
        <taxon>Hexapoda</taxon>
        <taxon>Insecta</taxon>
        <taxon>Pterygota</taxon>
        <taxon>Neoptera</taxon>
        <taxon>Endopterygota</taxon>
        <taxon>Lepidoptera</taxon>
        <taxon>Glossata</taxon>
        <taxon>Ditrysia</taxon>
        <taxon>Papilionoidea</taxon>
        <taxon>Nymphalidae</taxon>
        <taxon>Nymphalinae</taxon>
        <taxon>Euphydryas</taxon>
    </lineage>
</organism>
<evidence type="ECO:0000256" key="2">
    <source>
        <dbReference type="SAM" id="SignalP"/>
    </source>
</evidence>
<evidence type="ECO:0000256" key="1">
    <source>
        <dbReference type="SAM" id="MobiDB-lite"/>
    </source>
</evidence>
<sequence length="131" mass="15057">MYLFGLLCLVASSVALPAMFSDSSVNVESQNHKLDLNEPRNIANNDESTKIDDYKGNEDEDNKSEFQISPVENSGKIDSKEEKDDKVDEKTEPIPDLDFLNFISFLTSMDRPQYLSWPFFIPFDFDIDEFI</sequence>
<feature type="chain" id="PRO_5043695465" evidence="2">
    <location>
        <begin position="16"/>
        <end position="131"/>
    </location>
</feature>
<keyword evidence="4" id="KW-1185">Reference proteome</keyword>
<keyword evidence="2" id="KW-0732">Signal</keyword>
<protein>
    <submittedName>
        <fullName evidence="3">Uncharacterized protein</fullName>
    </submittedName>
</protein>